<evidence type="ECO:0000256" key="5">
    <source>
        <dbReference type="ARBA" id="ARBA00022729"/>
    </source>
</evidence>
<gene>
    <name evidence="10" type="ORF">NLU13_8378</name>
</gene>
<keyword evidence="7" id="KW-0119">Carbohydrate metabolism</keyword>
<evidence type="ECO:0000256" key="3">
    <source>
        <dbReference type="ARBA" id="ARBA00022525"/>
    </source>
</evidence>
<evidence type="ECO:0000256" key="1">
    <source>
        <dbReference type="ARBA" id="ARBA00004613"/>
    </source>
</evidence>
<evidence type="ECO:0000256" key="6">
    <source>
        <dbReference type="ARBA" id="ARBA00022801"/>
    </source>
</evidence>
<proteinExistence type="predicted"/>
<evidence type="ECO:0000256" key="7">
    <source>
        <dbReference type="ARBA" id="ARBA00023277"/>
    </source>
</evidence>
<dbReference type="GO" id="GO:0045493">
    <property type="term" value="P:xylan catabolic process"/>
    <property type="evidence" value="ECO:0007669"/>
    <property type="project" value="UniProtKB-KW"/>
</dbReference>
<dbReference type="InterPro" id="IPR029058">
    <property type="entry name" value="AB_hydrolase_fold"/>
</dbReference>
<dbReference type="InterPro" id="IPR043595">
    <property type="entry name" value="FaeB/C/D"/>
</dbReference>
<dbReference type="Proteomes" id="UP001175261">
    <property type="component" value="Unassembled WGS sequence"/>
</dbReference>
<keyword evidence="11" id="KW-1185">Reference proteome</keyword>
<dbReference type="PANTHER" id="PTHR38050">
    <property type="match status" value="1"/>
</dbReference>
<dbReference type="PANTHER" id="PTHR38050:SF2">
    <property type="entry name" value="FERULOYL ESTERASE C-RELATED"/>
    <property type="match status" value="1"/>
</dbReference>
<evidence type="ECO:0000256" key="8">
    <source>
        <dbReference type="ARBA" id="ARBA00023326"/>
    </source>
</evidence>
<keyword evidence="8" id="KW-0624">Polysaccharide degradation</keyword>
<keyword evidence="5" id="KW-0732">Signal</keyword>
<evidence type="ECO:0000313" key="10">
    <source>
        <dbReference type="EMBL" id="KAK0384290.1"/>
    </source>
</evidence>
<dbReference type="SUPFAM" id="SSF53474">
    <property type="entry name" value="alpha/beta-Hydrolases"/>
    <property type="match status" value="1"/>
</dbReference>
<sequence>MRATAAFVVGLSAGGIANASSLHQQHIRDTPGCGKKHNGSDSTFPGSLVSGGMQRNYSIHLPANYSADDPHPLVLGFHGSSSVGLFFEADTRFSDVADRTGDGVIMVYPDGIGGAWAGANYSAATVRQDLDFVLDLLSDLRHQYCVDNDKIFATGMSIGGGFVDTIACNETVGGEFAGFAPVAGAFYTDNDENYKKCEPSKPVYMMSFNGDKDNSVPYEGGEGSGGELPAISEWLDRWADRLGCEQSPYTRESADKSYETEYWNCHKEGRLVHLKLAGRHHSWPSDEPNFSQQLSGDKPSSFDAANVMLDFFLQPNWRDPKW</sequence>
<reference evidence="10" key="1">
    <citation type="submission" date="2022-10" db="EMBL/GenBank/DDBJ databases">
        <title>Determination and structural analysis of whole genome sequence of Sarocladium strictum F4-1.</title>
        <authorList>
            <person name="Hu L."/>
            <person name="Jiang Y."/>
        </authorList>
    </citation>
    <scope>NUCLEOTIDE SEQUENCE</scope>
    <source>
        <strain evidence="10">F4-1</strain>
    </source>
</reference>
<evidence type="ECO:0000256" key="9">
    <source>
        <dbReference type="ARBA" id="ARBA00034075"/>
    </source>
</evidence>
<name>A0AA39L532_SARSR</name>
<dbReference type="AlphaFoldDB" id="A0AA39L532"/>
<keyword evidence="4" id="KW-0858">Xylan degradation</keyword>
<evidence type="ECO:0000256" key="4">
    <source>
        <dbReference type="ARBA" id="ARBA00022651"/>
    </source>
</evidence>
<evidence type="ECO:0000256" key="2">
    <source>
        <dbReference type="ARBA" id="ARBA00013091"/>
    </source>
</evidence>
<comment type="catalytic activity">
    <reaction evidence="9">
        <text>feruloyl-polysaccharide + H2O = ferulate + polysaccharide.</text>
        <dbReference type="EC" id="3.1.1.73"/>
    </reaction>
</comment>
<organism evidence="10 11">
    <name type="scientific">Sarocladium strictum</name>
    <name type="common">Black bundle disease fungus</name>
    <name type="synonym">Acremonium strictum</name>
    <dbReference type="NCBI Taxonomy" id="5046"/>
    <lineage>
        <taxon>Eukaryota</taxon>
        <taxon>Fungi</taxon>
        <taxon>Dikarya</taxon>
        <taxon>Ascomycota</taxon>
        <taxon>Pezizomycotina</taxon>
        <taxon>Sordariomycetes</taxon>
        <taxon>Hypocreomycetidae</taxon>
        <taxon>Hypocreales</taxon>
        <taxon>Sarocladiaceae</taxon>
        <taxon>Sarocladium</taxon>
    </lineage>
</organism>
<keyword evidence="6" id="KW-0378">Hydrolase</keyword>
<dbReference type="GO" id="GO:0030600">
    <property type="term" value="F:feruloyl esterase activity"/>
    <property type="evidence" value="ECO:0007669"/>
    <property type="project" value="UniProtKB-EC"/>
</dbReference>
<comment type="subcellular location">
    <subcellularLocation>
        <location evidence="1">Secreted</location>
    </subcellularLocation>
</comment>
<accession>A0AA39L532</accession>
<protein>
    <recommendedName>
        <fullName evidence="2">feruloyl esterase</fullName>
        <ecNumber evidence="2">3.1.1.73</ecNumber>
    </recommendedName>
</protein>
<evidence type="ECO:0000313" key="11">
    <source>
        <dbReference type="Proteomes" id="UP001175261"/>
    </source>
</evidence>
<keyword evidence="3" id="KW-0964">Secreted</keyword>
<dbReference type="EC" id="3.1.1.73" evidence="2"/>
<dbReference type="Gene3D" id="3.40.50.1820">
    <property type="entry name" value="alpha/beta hydrolase"/>
    <property type="match status" value="1"/>
</dbReference>
<dbReference type="GO" id="GO:0005576">
    <property type="term" value="C:extracellular region"/>
    <property type="evidence" value="ECO:0007669"/>
    <property type="project" value="UniProtKB-SubCell"/>
</dbReference>
<comment type="caution">
    <text evidence="10">The sequence shown here is derived from an EMBL/GenBank/DDBJ whole genome shotgun (WGS) entry which is preliminary data.</text>
</comment>
<dbReference type="EMBL" id="JAPDFR010000008">
    <property type="protein sequence ID" value="KAK0384290.1"/>
    <property type="molecule type" value="Genomic_DNA"/>
</dbReference>